<feature type="region of interest" description="Disordered" evidence="1">
    <location>
        <begin position="1"/>
        <end position="22"/>
    </location>
</feature>
<dbReference type="AlphaFoldDB" id="A0A067NP94"/>
<protein>
    <submittedName>
        <fullName evidence="2">Uncharacterized protein</fullName>
    </submittedName>
</protein>
<dbReference type="VEuPathDB" id="FungiDB:PLEOSDRAFT_1112432"/>
<organism evidence="2 3">
    <name type="scientific">Pleurotus ostreatus (strain PC15)</name>
    <name type="common">Oyster mushroom</name>
    <dbReference type="NCBI Taxonomy" id="1137138"/>
    <lineage>
        <taxon>Eukaryota</taxon>
        <taxon>Fungi</taxon>
        <taxon>Dikarya</taxon>
        <taxon>Basidiomycota</taxon>
        <taxon>Agaricomycotina</taxon>
        <taxon>Agaricomycetes</taxon>
        <taxon>Agaricomycetidae</taxon>
        <taxon>Agaricales</taxon>
        <taxon>Pleurotineae</taxon>
        <taxon>Pleurotaceae</taxon>
        <taxon>Pleurotus</taxon>
    </lineage>
</organism>
<name>A0A067NP94_PLEO1</name>
<evidence type="ECO:0000313" key="2">
    <source>
        <dbReference type="EMBL" id="KDQ29764.1"/>
    </source>
</evidence>
<dbReference type="EMBL" id="KL198007">
    <property type="protein sequence ID" value="KDQ29764.1"/>
    <property type="molecule type" value="Genomic_DNA"/>
</dbReference>
<dbReference type="Proteomes" id="UP000027073">
    <property type="component" value="Unassembled WGS sequence"/>
</dbReference>
<evidence type="ECO:0000313" key="3">
    <source>
        <dbReference type="Proteomes" id="UP000027073"/>
    </source>
</evidence>
<dbReference type="InParanoid" id="A0A067NP94"/>
<proteinExistence type="predicted"/>
<evidence type="ECO:0000256" key="1">
    <source>
        <dbReference type="SAM" id="MobiDB-lite"/>
    </source>
</evidence>
<gene>
    <name evidence="2" type="ORF">PLEOSDRAFT_1112432</name>
</gene>
<accession>A0A067NP94</accession>
<reference evidence="3" key="1">
    <citation type="journal article" date="2014" name="Proc. Natl. Acad. Sci. U.S.A.">
        <title>Extensive sampling of basidiomycete genomes demonstrates inadequacy of the white-rot/brown-rot paradigm for wood decay fungi.</title>
        <authorList>
            <person name="Riley R."/>
            <person name="Salamov A.A."/>
            <person name="Brown D.W."/>
            <person name="Nagy L.G."/>
            <person name="Floudas D."/>
            <person name="Held B.W."/>
            <person name="Levasseur A."/>
            <person name="Lombard V."/>
            <person name="Morin E."/>
            <person name="Otillar R."/>
            <person name="Lindquist E.A."/>
            <person name="Sun H."/>
            <person name="LaButti K.M."/>
            <person name="Schmutz J."/>
            <person name="Jabbour D."/>
            <person name="Luo H."/>
            <person name="Baker S.E."/>
            <person name="Pisabarro A.G."/>
            <person name="Walton J.D."/>
            <person name="Blanchette R.A."/>
            <person name="Henrissat B."/>
            <person name="Martin F."/>
            <person name="Cullen D."/>
            <person name="Hibbett D.S."/>
            <person name="Grigoriev I.V."/>
        </authorList>
    </citation>
    <scope>NUCLEOTIDE SEQUENCE [LARGE SCALE GENOMIC DNA]</scope>
    <source>
        <strain evidence="3">PC15</strain>
    </source>
</reference>
<sequence length="127" mass="13554">MSTNKNEAGDNPAAQSTSAKETSRNGIFRLLFGGGRKAGGNKDVDIAQMVVELQAMRKLLSGGKKLDDNELRTSIATLERFETKLNALKGRVDALIKLLSDAQGVKAQEVNAPAVQQMPNEAANKAT</sequence>
<dbReference type="HOGENOM" id="CLU_1971443_0_0_1"/>